<name>A0A7Y9DLL1_9ACTN</name>
<feature type="region of interest" description="Disordered" evidence="1">
    <location>
        <begin position="22"/>
        <end position="59"/>
    </location>
</feature>
<organism evidence="2 3">
    <name type="scientific">Kineococcus aurantiacus</name>
    <dbReference type="NCBI Taxonomy" id="37633"/>
    <lineage>
        <taxon>Bacteria</taxon>
        <taxon>Bacillati</taxon>
        <taxon>Actinomycetota</taxon>
        <taxon>Actinomycetes</taxon>
        <taxon>Kineosporiales</taxon>
        <taxon>Kineosporiaceae</taxon>
        <taxon>Kineococcus</taxon>
    </lineage>
</organism>
<evidence type="ECO:0000256" key="1">
    <source>
        <dbReference type="SAM" id="MobiDB-lite"/>
    </source>
</evidence>
<comment type="caution">
    <text evidence="2">The sequence shown here is derived from an EMBL/GenBank/DDBJ whole genome shotgun (WGS) entry which is preliminary data.</text>
</comment>
<dbReference type="AlphaFoldDB" id="A0A7Y9DLL1"/>
<proteinExistence type="predicted"/>
<reference evidence="2 3" key="1">
    <citation type="submission" date="2020-07" db="EMBL/GenBank/DDBJ databases">
        <title>Sequencing the genomes of 1000 actinobacteria strains.</title>
        <authorList>
            <person name="Klenk H.-P."/>
        </authorList>
    </citation>
    <scope>NUCLEOTIDE SEQUENCE [LARGE SCALE GENOMIC DNA]</scope>
    <source>
        <strain evidence="2 3">DSM 7487</strain>
    </source>
</reference>
<sequence>MTLLVSFAVIVLVAALVGRSCARAKPGDRPGAANRTISLDSHHSGWSHARSHDSSSGGD</sequence>
<evidence type="ECO:0000313" key="3">
    <source>
        <dbReference type="Proteomes" id="UP000521922"/>
    </source>
</evidence>
<gene>
    <name evidence="2" type="ORF">BJ968_002381</name>
</gene>
<dbReference type="Proteomes" id="UP000521922">
    <property type="component" value="Unassembled WGS sequence"/>
</dbReference>
<evidence type="ECO:0000313" key="2">
    <source>
        <dbReference type="EMBL" id="NYD22841.1"/>
    </source>
</evidence>
<dbReference type="RefSeq" id="WP_179752119.1">
    <property type="nucleotide sequence ID" value="NZ_BAAAGN010000020.1"/>
</dbReference>
<dbReference type="EMBL" id="JACCBB010000001">
    <property type="protein sequence ID" value="NYD22841.1"/>
    <property type="molecule type" value="Genomic_DNA"/>
</dbReference>
<keyword evidence="3" id="KW-1185">Reference proteome</keyword>
<protein>
    <submittedName>
        <fullName evidence="2">Uncharacterized protein</fullName>
    </submittedName>
</protein>
<accession>A0A7Y9DLL1</accession>